<keyword evidence="2" id="KW-1185">Reference proteome</keyword>
<evidence type="ECO:0000313" key="2">
    <source>
        <dbReference type="Proteomes" id="UP001595698"/>
    </source>
</evidence>
<dbReference type="EMBL" id="JBHSBC010000022">
    <property type="protein sequence ID" value="MFC3983003.1"/>
    <property type="molecule type" value="Genomic_DNA"/>
</dbReference>
<dbReference type="InterPro" id="IPR019587">
    <property type="entry name" value="Polyketide_cyclase/dehydratase"/>
</dbReference>
<evidence type="ECO:0000313" key="1">
    <source>
        <dbReference type="EMBL" id="MFC3983003.1"/>
    </source>
</evidence>
<proteinExistence type="predicted"/>
<protein>
    <submittedName>
        <fullName evidence="1">SRPBCC family protein</fullName>
    </submittedName>
</protein>
<dbReference type="Pfam" id="PF10604">
    <property type="entry name" value="Polyketide_cyc2"/>
    <property type="match status" value="1"/>
</dbReference>
<accession>A0ABV8F6U4</accession>
<dbReference type="InterPro" id="IPR023393">
    <property type="entry name" value="START-like_dom_sf"/>
</dbReference>
<comment type="caution">
    <text evidence="1">The sequence shown here is derived from an EMBL/GenBank/DDBJ whole genome shotgun (WGS) entry which is preliminary data.</text>
</comment>
<gene>
    <name evidence="1" type="ORF">ACFOYY_22925</name>
</gene>
<dbReference type="SUPFAM" id="SSF55961">
    <property type="entry name" value="Bet v1-like"/>
    <property type="match status" value="1"/>
</dbReference>
<dbReference type="RefSeq" id="WP_362778278.1">
    <property type="nucleotide sequence ID" value="NZ_JBHSBC010000022.1"/>
</dbReference>
<name>A0ABV8F6U4_9ACTN</name>
<sequence length="216" mass="23402">MFRTRSATSRTPRRRSGTRAALLAVPLTVAGVLGATAVPVQAVTHDHGTGPASLTCQGRGVDPAAKARYRTEILIQAPLRTIWDLQTDVEDWPSWQKPVAPMTTKRLDPGPLRERSRFQATVHLPPNPPSPPSTVVITSTVRQLQYGRCIRWTGPADGAGFHIDGIHVWNFVKVPGGVLVRTEESHTGPQADPTSDMGLEAWLNDLKTAAESGSHN</sequence>
<dbReference type="Gene3D" id="3.30.530.20">
    <property type="match status" value="1"/>
</dbReference>
<dbReference type="Proteomes" id="UP001595698">
    <property type="component" value="Unassembled WGS sequence"/>
</dbReference>
<reference evidence="2" key="1">
    <citation type="journal article" date="2019" name="Int. J. Syst. Evol. Microbiol.">
        <title>The Global Catalogue of Microorganisms (GCM) 10K type strain sequencing project: providing services to taxonomists for standard genome sequencing and annotation.</title>
        <authorList>
            <consortium name="The Broad Institute Genomics Platform"/>
            <consortium name="The Broad Institute Genome Sequencing Center for Infectious Disease"/>
            <person name="Wu L."/>
            <person name="Ma J."/>
        </authorList>
    </citation>
    <scope>NUCLEOTIDE SEQUENCE [LARGE SCALE GENOMIC DNA]</scope>
    <source>
        <strain evidence="2">TBRC 7912</strain>
    </source>
</reference>
<organism evidence="1 2">
    <name type="scientific">Streptosporangium jomthongense</name>
    <dbReference type="NCBI Taxonomy" id="1193683"/>
    <lineage>
        <taxon>Bacteria</taxon>
        <taxon>Bacillati</taxon>
        <taxon>Actinomycetota</taxon>
        <taxon>Actinomycetes</taxon>
        <taxon>Streptosporangiales</taxon>
        <taxon>Streptosporangiaceae</taxon>
        <taxon>Streptosporangium</taxon>
    </lineage>
</organism>